<reference evidence="2" key="1">
    <citation type="submission" date="2019-02" db="EMBL/GenBank/DDBJ databases">
        <title>Complete genome sequence of Rhodoferax sp. Gr-4.</title>
        <authorList>
            <person name="Jin L."/>
        </authorList>
    </citation>
    <scope>NUCLEOTIDE SEQUENCE [LARGE SCALE GENOMIC DNA]</scope>
    <source>
        <strain evidence="2">Gr-4</strain>
    </source>
</reference>
<dbReference type="EMBL" id="CP036282">
    <property type="protein sequence ID" value="QDL54222.1"/>
    <property type="molecule type" value="Genomic_DNA"/>
</dbReference>
<sequence>MSFNPFAQRYVQLVLSVGQHDRSYVDAYYGPPEWQAQVATLALPDLLEQGERLAAEFAQATAPADQALRATFLGKHIDAVCSHIRHLMGQRQSFDAESQALYDAVSPRLQEAELAAIVSELDSLLPGTGSVQARMVALNRRFEIPVDRLDAVFSAAIAESRQRSKRYINLPEHERFTVEYVQNQVWSAYNWYKGNSYSLIQVNTDLPMPISRAIDLASHEGYPGHHVFHLLTEQHLVREKGWLEYSVFPLYSPMAFLSEGSANYGISVVFPHEERLAFEQSTLFPLAGLDPRTAQHYYQVQGIVQKLSYAGNMVAQRYLDGEIDRAGAIALLMQYSLYDEKRATQRLAFIEHNRSYVINYNLGQDVVQRYVEAQAGAGTGLSNSNNKADALWQAFKDLLLAPRTASMMAEAG</sequence>
<evidence type="ECO:0000313" key="2">
    <source>
        <dbReference type="Proteomes" id="UP000317365"/>
    </source>
</evidence>
<dbReference type="Proteomes" id="UP000317365">
    <property type="component" value="Chromosome"/>
</dbReference>
<protein>
    <recommendedName>
        <fullName evidence="3">DUF885 domain-containing protein</fullName>
    </recommendedName>
</protein>
<reference evidence="2" key="2">
    <citation type="journal article" date="2020" name="Int. J. Syst. Evol. Microbiol.">
        <title>Genomic insights into a novel species Rhodoferax aquaticus sp. nov., isolated from freshwater.</title>
        <authorList>
            <person name="Li T."/>
            <person name="Zhuo Y."/>
            <person name="Jin C.Z."/>
            <person name="Wu X."/>
            <person name="Ko S.R."/>
            <person name="Jin F.J."/>
            <person name="Ahn C.Y."/>
            <person name="Oh H.M."/>
            <person name="Lee H.G."/>
            <person name="Jin L."/>
        </authorList>
    </citation>
    <scope>NUCLEOTIDE SEQUENCE [LARGE SCALE GENOMIC DNA]</scope>
    <source>
        <strain evidence="2">Gr-4</strain>
    </source>
</reference>
<dbReference type="RefSeq" id="WP_142810939.1">
    <property type="nucleotide sequence ID" value="NZ_CP036282.1"/>
</dbReference>
<accession>A0A515ENJ1</accession>
<evidence type="ECO:0000313" key="1">
    <source>
        <dbReference type="EMBL" id="QDL54222.1"/>
    </source>
</evidence>
<dbReference type="AlphaFoldDB" id="A0A515ENJ1"/>
<name>A0A515ENJ1_9BURK</name>
<proteinExistence type="predicted"/>
<evidence type="ECO:0008006" key="3">
    <source>
        <dbReference type="Google" id="ProtNLM"/>
    </source>
</evidence>
<keyword evidence="2" id="KW-1185">Reference proteome</keyword>
<dbReference type="KEGG" id="rhg:EXZ61_08610"/>
<organism evidence="1 2">
    <name type="scientific">Rhodoferax aquaticus</name>
    <dbReference type="NCBI Taxonomy" id="2527691"/>
    <lineage>
        <taxon>Bacteria</taxon>
        <taxon>Pseudomonadati</taxon>
        <taxon>Pseudomonadota</taxon>
        <taxon>Betaproteobacteria</taxon>
        <taxon>Burkholderiales</taxon>
        <taxon>Comamonadaceae</taxon>
        <taxon>Rhodoferax</taxon>
    </lineage>
</organism>
<gene>
    <name evidence="1" type="ORF">EXZ61_08610</name>
</gene>